<feature type="compositionally biased region" description="Polar residues" evidence="1">
    <location>
        <begin position="86"/>
        <end position="97"/>
    </location>
</feature>
<gene>
    <name evidence="2" type="ORF">pdam_00015370</name>
</gene>
<dbReference type="InterPro" id="IPR040772">
    <property type="entry name" value="C19orf47_SAM"/>
</dbReference>
<dbReference type="AlphaFoldDB" id="A0A3M6U3S2"/>
<evidence type="ECO:0000313" key="3">
    <source>
        <dbReference type="Proteomes" id="UP000275408"/>
    </source>
</evidence>
<reference evidence="2 3" key="1">
    <citation type="journal article" date="2018" name="Sci. Rep.">
        <title>Comparative analysis of the Pocillopora damicornis genome highlights role of immune system in coral evolution.</title>
        <authorList>
            <person name="Cunning R."/>
            <person name="Bay R.A."/>
            <person name="Gillette P."/>
            <person name="Baker A.C."/>
            <person name="Traylor-Knowles N."/>
        </authorList>
    </citation>
    <scope>NUCLEOTIDE SEQUENCE [LARGE SCALE GENOMIC DNA]</scope>
    <source>
        <strain evidence="2">RSMAS</strain>
        <tissue evidence="2">Whole animal</tissue>
    </source>
</reference>
<dbReference type="Pfam" id="PF18017">
    <property type="entry name" value="SAM_4"/>
    <property type="match status" value="1"/>
</dbReference>
<dbReference type="PANTHER" id="PTHR21359:SF1">
    <property type="entry name" value="DUF5577 DOMAIN-CONTAINING PROTEIN"/>
    <property type="match status" value="1"/>
</dbReference>
<evidence type="ECO:0000256" key="1">
    <source>
        <dbReference type="SAM" id="MobiDB-lite"/>
    </source>
</evidence>
<protein>
    <recommendedName>
        <fullName evidence="4">DUF5577 domain-containing protein</fullName>
    </recommendedName>
</protein>
<keyword evidence="3" id="KW-1185">Reference proteome</keyword>
<evidence type="ECO:0000313" key="2">
    <source>
        <dbReference type="EMBL" id="RMX48174.1"/>
    </source>
</evidence>
<dbReference type="GO" id="GO:0005634">
    <property type="term" value="C:nucleus"/>
    <property type="evidence" value="ECO:0007669"/>
    <property type="project" value="TreeGrafter"/>
</dbReference>
<proteinExistence type="predicted"/>
<evidence type="ECO:0008006" key="4">
    <source>
        <dbReference type="Google" id="ProtNLM"/>
    </source>
</evidence>
<feature type="region of interest" description="Disordered" evidence="1">
    <location>
        <begin position="71"/>
        <end position="97"/>
    </location>
</feature>
<dbReference type="SUPFAM" id="SSF47769">
    <property type="entry name" value="SAM/Pointed domain"/>
    <property type="match status" value="1"/>
</dbReference>
<comment type="caution">
    <text evidence="2">The sequence shown here is derived from an EMBL/GenBank/DDBJ whole genome shotgun (WGS) entry which is preliminary data.</text>
</comment>
<dbReference type="Proteomes" id="UP000275408">
    <property type="component" value="Unassembled WGS sequence"/>
</dbReference>
<dbReference type="InterPro" id="IPR039161">
    <property type="entry name" value="C19orf47-like"/>
</dbReference>
<dbReference type="PANTHER" id="PTHR21359">
    <property type="entry name" value="DUF5577 DOMAIN-CONTAINING PROTEIN"/>
    <property type="match status" value="1"/>
</dbReference>
<accession>A0A3M6U3S2</accession>
<feature type="region of interest" description="Disordered" evidence="1">
    <location>
        <begin position="271"/>
        <end position="354"/>
    </location>
</feature>
<sequence>MSIQVSKWTKFFANAGIPSGPAQNYAVIFYDHRIQEDMLSDLTKEILRDMGITVMGDIIAILRHGKEVHAQTEREKSAKDLAVIDSSESSSPGNQTPIAASRMVDHWINNQKAQSGTSSPVRDPQPSPSQSPAPPKKNLKIEAAMLQEKPQATGGQKTLSERFGGRGVKVHVTSKPKTAAVNPPKVEDEHTLKVKLPQGSTERSKKLISKQKQAAASAAVNKAKVIKRQSVFDRLGKESPPLEVAVKEPEQKTEVKALKPLKTSITVHRLGGLASPPATATATVQAVNPRIRPPSSDDYPEDIDYTSHSVLKPVKRKGVPAKPVKPVKPVKRSTGLTSDEDAGKSVFARLGSKV</sequence>
<feature type="region of interest" description="Disordered" evidence="1">
    <location>
        <begin position="112"/>
        <end position="136"/>
    </location>
</feature>
<name>A0A3M6U3S2_POCDA</name>
<dbReference type="OrthoDB" id="10067653at2759"/>
<dbReference type="InterPro" id="IPR013761">
    <property type="entry name" value="SAM/pointed_sf"/>
</dbReference>
<organism evidence="2 3">
    <name type="scientific">Pocillopora damicornis</name>
    <name type="common">Cauliflower coral</name>
    <name type="synonym">Millepora damicornis</name>
    <dbReference type="NCBI Taxonomy" id="46731"/>
    <lineage>
        <taxon>Eukaryota</taxon>
        <taxon>Metazoa</taxon>
        <taxon>Cnidaria</taxon>
        <taxon>Anthozoa</taxon>
        <taxon>Hexacorallia</taxon>
        <taxon>Scleractinia</taxon>
        <taxon>Astrocoeniina</taxon>
        <taxon>Pocilloporidae</taxon>
        <taxon>Pocillopora</taxon>
    </lineage>
</organism>
<dbReference type="EMBL" id="RCHS01002306">
    <property type="protein sequence ID" value="RMX48174.1"/>
    <property type="molecule type" value="Genomic_DNA"/>
</dbReference>
<dbReference type="CDD" id="cd09531">
    <property type="entry name" value="SAM_CS047"/>
    <property type="match status" value="1"/>
</dbReference>
<dbReference type="Gene3D" id="1.10.150.50">
    <property type="entry name" value="Transcription Factor, Ets-1"/>
    <property type="match status" value="1"/>
</dbReference>
<feature type="compositionally biased region" description="Pro residues" evidence="1">
    <location>
        <begin position="123"/>
        <end position="135"/>
    </location>
</feature>